<evidence type="ECO:0000313" key="4">
    <source>
        <dbReference type="EMBL" id="GFS17742.1"/>
    </source>
</evidence>
<feature type="compositionally biased region" description="Polar residues" evidence="2">
    <location>
        <begin position="451"/>
        <end position="466"/>
    </location>
</feature>
<evidence type="ECO:0000256" key="2">
    <source>
        <dbReference type="SAM" id="MobiDB-lite"/>
    </source>
</evidence>
<dbReference type="GO" id="GO:0006396">
    <property type="term" value="P:RNA processing"/>
    <property type="evidence" value="ECO:0007669"/>
    <property type="project" value="InterPro"/>
</dbReference>
<feature type="region of interest" description="Disordered" evidence="2">
    <location>
        <begin position="149"/>
        <end position="177"/>
    </location>
</feature>
<reference evidence="4 5" key="1">
    <citation type="journal article" date="2021" name="Elife">
        <title>Chloroplast acquisition without the gene transfer in kleptoplastic sea slugs, Plakobranchus ocellatus.</title>
        <authorList>
            <person name="Maeda T."/>
            <person name="Takahashi S."/>
            <person name="Yoshida T."/>
            <person name="Shimamura S."/>
            <person name="Takaki Y."/>
            <person name="Nagai Y."/>
            <person name="Toyoda A."/>
            <person name="Suzuki Y."/>
            <person name="Arimoto A."/>
            <person name="Ishii H."/>
            <person name="Satoh N."/>
            <person name="Nishiyama T."/>
            <person name="Hasebe M."/>
            <person name="Maruyama T."/>
            <person name="Minagawa J."/>
            <person name="Obokata J."/>
            <person name="Shigenobu S."/>
        </authorList>
    </citation>
    <scope>NUCLEOTIDE SEQUENCE [LARGE SCALE GENOMIC DNA]</scope>
</reference>
<feature type="compositionally biased region" description="Basic and acidic residues" evidence="2">
    <location>
        <begin position="292"/>
        <end position="303"/>
    </location>
</feature>
<dbReference type="Gene3D" id="1.25.40.10">
    <property type="entry name" value="Tetratricopeptide repeat domain"/>
    <property type="match status" value="2"/>
</dbReference>
<gene>
    <name evidence="4" type="ORF">ElyMa_004989900</name>
</gene>
<proteinExistence type="predicted"/>
<comment type="caution">
    <text evidence="4">The sequence shown here is derived from an EMBL/GenBank/DDBJ whole genome shotgun (WGS) entry which is preliminary data.</text>
</comment>
<name>A0AAV4J9U8_9GAST</name>
<evidence type="ECO:0000256" key="1">
    <source>
        <dbReference type="SAM" id="Coils"/>
    </source>
</evidence>
<keyword evidence="5" id="KW-1185">Reference proteome</keyword>
<feature type="compositionally biased region" description="Polar residues" evidence="2">
    <location>
        <begin position="896"/>
        <end position="918"/>
    </location>
</feature>
<feature type="domain" description="Putative zinc-finger" evidence="3">
    <location>
        <begin position="1337"/>
        <end position="1355"/>
    </location>
</feature>
<feature type="region of interest" description="Disordered" evidence="2">
    <location>
        <begin position="1092"/>
        <end position="1227"/>
    </location>
</feature>
<feature type="region of interest" description="Disordered" evidence="2">
    <location>
        <begin position="880"/>
        <end position="920"/>
    </location>
</feature>
<dbReference type="Pfam" id="PF10650">
    <property type="entry name" value="zf-C3H1"/>
    <property type="match status" value="1"/>
</dbReference>
<dbReference type="InterPro" id="IPR039278">
    <property type="entry name" value="Red1"/>
</dbReference>
<dbReference type="PANTHER" id="PTHR21563:SF3">
    <property type="entry name" value="ZINC FINGER C3H1 DOMAIN-CONTAINING PROTEIN"/>
    <property type="match status" value="1"/>
</dbReference>
<dbReference type="Proteomes" id="UP000762676">
    <property type="component" value="Unassembled WGS sequence"/>
</dbReference>
<dbReference type="InterPro" id="IPR019607">
    <property type="entry name" value="Putative_zinc-finger_domain"/>
</dbReference>
<evidence type="ECO:0000259" key="3">
    <source>
        <dbReference type="Pfam" id="PF10650"/>
    </source>
</evidence>
<feature type="compositionally biased region" description="Polar residues" evidence="2">
    <location>
        <begin position="317"/>
        <end position="341"/>
    </location>
</feature>
<feature type="compositionally biased region" description="Polar residues" evidence="2">
    <location>
        <begin position="1108"/>
        <end position="1129"/>
    </location>
</feature>
<dbReference type="EMBL" id="BMAT01009977">
    <property type="protein sequence ID" value="GFS17742.1"/>
    <property type="molecule type" value="Genomic_DNA"/>
</dbReference>
<dbReference type="InterPro" id="IPR011990">
    <property type="entry name" value="TPR-like_helical_dom_sf"/>
</dbReference>
<dbReference type="GO" id="GO:0000178">
    <property type="term" value="C:exosome (RNase complex)"/>
    <property type="evidence" value="ECO:0007669"/>
    <property type="project" value="TreeGrafter"/>
</dbReference>
<dbReference type="InterPro" id="IPR003107">
    <property type="entry name" value="HAT"/>
</dbReference>
<protein>
    <submittedName>
        <fullName evidence="4">Zinc finger C3H1 domain-containing protein</fullName>
    </submittedName>
</protein>
<feature type="compositionally biased region" description="Low complexity" evidence="2">
    <location>
        <begin position="1146"/>
        <end position="1156"/>
    </location>
</feature>
<feature type="coiled-coil region" evidence="1">
    <location>
        <begin position="958"/>
        <end position="992"/>
    </location>
</feature>
<feature type="compositionally biased region" description="Acidic residues" evidence="2">
    <location>
        <begin position="508"/>
        <end position="517"/>
    </location>
</feature>
<feature type="compositionally biased region" description="Basic and acidic residues" evidence="2">
    <location>
        <begin position="1182"/>
        <end position="1197"/>
    </location>
</feature>
<keyword evidence="1" id="KW-0175">Coiled coil</keyword>
<sequence>MPDHYYNVANYEQLANLYPQWYSDNIPGASRVFLSESTKLGLTIKSSNGSTTSTYQPEPTSLDLSIEKQLHQIRLATMGKPIGPIAEPENEQIPAAKTQLAQPISSDARSKRFSREKMVGKRFVFEEQPRSHLEYPAVSTSVCEFSPFPGQENDSALTGNKELPGGDELRASSPGFWKPPQGSLGYIEGYDEKGPSALMVQVDFEPSHHLRETSLQGAKNINYRKDLVETKETRQIFQGRIEKYPRHVKNRMEDSEVISRWRDSEYKRETGGEMKSGRGSIGHSEFSKRRKGSPEVRGRQRQRDRQRRHRKSESPTDRNSGSPWPSPQINTSRSREPSSYSPDWFSPSRRSRQSSYSPRLHGQRSSYSPPPATPPPSSPPPGYNSRERGSRYYPSPTTDAFASRKRMRESKECDTHQHFSEDYERSGKDREMDVALYEPEGPPVKVFRKTNPPQYIPTSIKTQPSSHAVADNGVKSSDNFAKAASREETQQSVSPPHEEESAYREETNAEEEDEENEEKMREKLLLSVINIRKTQLEILSNSSSPNTMSPQRLELSGAATMQDHTVDNQEALSATVFSNFNNNSKEINDDDNDADEDELVPPPVLSRMVRPANQVCSLATLSKLKMLSMKQEPRLMPAQMKAYQNFISRPEGPAHSTDPKSSFAADNAVSICSSLALPLVSDRYSRDISESFTSREGVTGRSVSDSTEKFMAMLGHSSDSESKTDSATYGEESLLVRVTTSSVFSGALPTQQHHSSTAASTVQPVVGTQIETSHPTSIPSRIIEPTLKLTGPSSASTSISPAPNSHIPSATHSLHQKPVIQSSFARTSSPLRGASSLSTTSYSGAVPYSGIPAIGHVDSKRNFQMMSLPVIAPVVVHLHPSSSSEDEDDAVAASDKTTTATNSSGSLRKDMQVSQESLQHQELRHHEQVLYSYRASIERDQALVKKLIAKALRFVHDQELEERKREKLEARIRELTEQKKVAEKLARSFAAQRESTEKHVRLVTNRCLETKSKLTNKEKQALVLGRQLLGPSYVPRLEDKKKSQASGSAAAQLIMSEAQSKAQAIAAEKQKLIQKEKEIAEKLRLMRQVHKAATSKSLKKKTVVAKSQSSTTPTLQIQSSSINAGSSKIVQRRQRKEQDVIPIKNASAEPSSSLAASRRRRSVLDTNSSTVPNIALTPRRSISRESIEEARSERKDAPQTSCGTDSVKTQLSTGDTIPSGEEKNNFIMPTGSQLENLCKLQAEKMERQLKYRHRTFENSQIGLDLTGTQSQGVLNVKKSSRLKPGDLNEDTRNTGSAYTSPLLVFRAYRFSSNFRMKEKLSLQSKTYSHKLNPNCVLCPYDLQGTCNDDTCSNQHPRDYELSEQELLEDIVSYSPEIASVRADATPQELQSRIGAYVEKLVNRHKDRMSLDKLGLWLVSHVKEKCGKRNNEMIRTDMRRWKPESKVTDEKLSSQLKEFLSPPHIATIRTEKSLQPLDKDIILNEEDVRYFIGDTTESASLEAEITQDMSNTQLWLRLARKKLSNPNRTPAECLDLALSVLSRGLEVNQMAPDLWHGYLSLYRCHPQVQDFSQFCQTALEYAPSYNIWFLYLDSLRTFLEKDEVSMDILEFLWTTSKRISSTVQENTKAPANLLNASASSQASVAKGGSNSSSFIALDGVNVAVSTGLAGTDRQQHGLSRSSCEDKLLSHQVLEMIVYKLSLNVNAGRLKTAVNFVETILGVKAKASVSRLDCLKSLSSLLTVADHLAVWLIYIHVLEWHQLPSSIYGDHRQNPGCIMAKDNIRLCWKSKQSLSSSLDRLVKLHKIAAQVWTARMPESGHDMEADGHYTSLAQSLVNLVLSHGRPKEAVAVCRNLMTDPTMVDLWLTLARAESHLHAAKNVKQVFEDALSLSANSSSAKLHFYYNMYLFTNAEEEQALSNLEQFAISHFDVSSGDLRECDPNALYCRLLKQPEGFSLKMAHLKQTRGHHQHKDIHTWLCFCLLLELEGEMGEAVEMYERALVYANDPADLVKLWQHYLKYLVRSGTPVRELRDMVSRSLSSVPTKFHLSQHTTSVTCSLYSGPGTLPSAGPGSQLGPHEAGWWVDYRYSSQLVEAWLDVLPSKDRLDILEMCLTLQPSNVQLLLRTLDLCLEAKETRRAFSWCRLACAQSTRPANIAFWKMAVALAQTEGTQREIEQMFVGYVETMPLTIAGWKDFLLFEVSKKNQAAVSKLLSHCRQLGLGVDGFLATISPSASSSSSSVTSTSTNTSTNSCSAK</sequence>
<feature type="compositionally biased region" description="Basic and acidic residues" evidence="2">
    <location>
        <begin position="496"/>
        <end position="507"/>
    </location>
</feature>
<feature type="region of interest" description="Disordered" evidence="2">
    <location>
        <begin position="2231"/>
        <end position="2255"/>
    </location>
</feature>
<feature type="region of interest" description="Disordered" evidence="2">
    <location>
        <begin position="268"/>
        <end position="518"/>
    </location>
</feature>
<accession>A0AAV4J9U8</accession>
<feature type="coiled-coil region" evidence="1">
    <location>
        <begin position="1055"/>
        <end position="1085"/>
    </location>
</feature>
<evidence type="ECO:0000313" key="5">
    <source>
        <dbReference type="Proteomes" id="UP000762676"/>
    </source>
</evidence>
<dbReference type="SMART" id="SM00386">
    <property type="entry name" value="HAT"/>
    <property type="match status" value="4"/>
</dbReference>
<dbReference type="SUPFAM" id="SSF48452">
    <property type="entry name" value="TPR-like"/>
    <property type="match status" value="2"/>
</dbReference>
<feature type="compositionally biased region" description="Polar residues" evidence="2">
    <location>
        <begin position="1198"/>
        <end position="1216"/>
    </location>
</feature>
<feature type="compositionally biased region" description="Basic and acidic residues" evidence="2">
    <location>
        <begin position="409"/>
        <end position="433"/>
    </location>
</feature>
<dbReference type="PANTHER" id="PTHR21563">
    <property type="entry name" value="ZINC FINGER C3H1 DOMAIN-CONTAINING PROTEIN"/>
    <property type="match status" value="1"/>
</dbReference>
<organism evidence="4 5">
    <name type="scientific">Elysia marginata</name>
    <dbReference type="NCBI Taxonomy" id="1093978"/>
    <lineage>
        <taxon>Eukaryota</taxon>
        <taxon>Metazoa</taxon>
        <taxon>Spiralia</taxon>
        <taxon>Lophotrochozoa</taxon>
        <taxon>Mollusca</taxon>
        <taxon>Gastropoda</taxon>
        <taxon>Heterobranchia</taxon>
        <taxon>Euthyneura</taxon>
        <taxon>Panpulmonata</taxon>
        <taxon>Sacoglossa</taxon>
        <taxon>Placobranchoidea</taxon>
        <taxon>Plakobranchidae</taxon>
        <taxon>Elysia</taxon>
    </lineage>
</organism>
<dbReference type="GO" id="GO:0005634">
    <property type="term" value="C:nucleus"/>
    <property type="evidence" value="ECO:0007669"/>
    <property type="project" value="TreeGrafter"/>
</dbReference>
<feature type="compositionally biased region" description="Pro residues" evidence="2">
    <location>
        <begin position="368"/>
        <end position="382"/>
    </location>
</feature>